<keyword evidence="12" id="KW-0511">Multifunctional enzyme</keyword>
<dbReference type="GO" id="GO:0003723">
    <property type="term" value="F:RNA binding"/>
    <property type="evidence" value="ECO:0007669"/>
    <property type="project" value="UniProtKB-KW"/>
</dbReference>
<dbReference type="FunFam" id="3.10.20.370:FF:000001">
    <property type="entry name" value="Retrovirus-related Pol polyprotein from transposon 17.6-like protein"/>
    <property type="match status" value="1"/>
</dbReference>
<keyword evidence="10" id="KW-0229">DNA integration</keyword>
<dbReference type="InterPro" id="IPR021109">
    <property type="entry name" value="Peptidase_aspartic_dom_sf"/>
</dbReference>
<evidence type="ECO:0000313" key="15">
    <source>
        <dbReference type="EMBL" id="CAB3233776.1"/>
    </source>
</evidence>
<evidence type="ECO:0000256" key="11">
    <source>
        <dbReference type="ARBA" id="ARBA00022918"/>
    </source>
</evidence>
<dbReference type="GO" id="GO:0003964">
    <property type="term" value="F:RNA-directed DNA polymerase activity"/>
    <property type="evidence" value="ECO:0007669"/>
    <property type="project" value="UniProtKB-KW"/>
</dbReference>
<keyword evidence="9" id="KW-0694">RNA-binding</keyword>
<keyword evidence="4" id="KW-0548">Nucleotidyltransferase</keyword>
<dbReference type="EMBL" id="CADEBC010000479">
    <property type="protein sequence ID" value="CAB3233776.1"/>
    <property type="molecule type" value="Genomic_DNA"/>
</dbReference>
<dbReference type="InterPro" id="IPR041577">
    <property type="entry name" value="RT_RNaseH_2"/>
</dbReference>
<dbReference type="InterPro" id="IPR050951">
    <property type="entry name" value="Retrovirus_Pol_polyprotein"/>
</dbReference>
<dbReference type="CDD" id="cd01647">
    <property type="entry name" value="RT_LTR"/>
    <property type="match status" value="1"/>
</dbReference>
<dbReference type="InterPro" id="IPR001969">
    <property type="entry name" value="Aspartic_peptidase_AS"/>
</dbReference>
<dbReference type="AlphaFoldDB" id="A0A8S0ZPM3"/>
<evidence type="ECO:0000256" key="9">
    <source>
        <dbReference type="ARBA" id="ARBA00022884"/>
    </source>
</evidence>
<evidence type="ECO:0000256" key="2">
    <source>
        <dbReference type="ARBA" id="ARBA00022670"/>
    </source>
</evidence>
<dbReference type="PANTHER" id="PTHR37984:SF5">
    <property type="entry name" value="PROTEIN NYNRIN-LIKE"/>
    <property type="match status" value="1"/>
</dbReference>
<evidence type="ECO:0000256" key="5">
    <source>
        <dbReference type="ARBA" id="ARBA00022722"/>
    </source>
</evidence>
<feature type="domain" description="Peptidase A2" evidence="13">
    <location>
        <begin position="7"/>
        <end position="82"/>
    </location>
</feature>
<dbReference type="SUPFAM" id="SSF50630">
    <property type="entry name" value="Acid proteases"/>
    <property type="match status" value="1"/>
</dbReference>
<keyword evidence="11" id="KW-0695">RNA-directed DNA polymerase</keyword>
<evidence type="ECO:0000256" key="12">
    <source>
        <dbReference type="ARBA" id="ARBA00023268"/>
    </source>
</evidence>
<dbReference type="SUPFAM" id="SSF56672">
    <property type="entry name" value="DNA/RNA polymerases"/>
    <property type="match status" value="1"/>
</dbReference>
<comment type="caution">
    <text evidence="15">The sequence shown here is derived from an EMBL/GenBank/DDBJ whole genome shotgun (WGS) entry which is preliminary data.</text>
</comment>
<dbReference type="InterPro" id="IPR001995">
    <property type="entry name" value="Peptidase_A2_cat"/>
</dbReference>
<dbReference type="InterPro" id="IPR043128">
    <property type="entry name" value="Rev_trsase/Diguanyl_cyclase"/>
</dbReference>
<dbReference type="EC" id="2.7.7.49" evidence="1"/>
<evidence type="ECO:0000256" key="4">
    <source>
        <dbReference type="ARBA" id="ARBA00022695"/>
    </source>
</evidence>
<dbReference type="PROSITE" id="PS50175">
    <property type="entry name" value="ASP_PROT_RETROV"/>
    <property type="match status" value="1"/>
</dbReference>
<dbReference type="PANTHER" id="PTHR37984">
    <property type="entry name" value="PROTEIN CBG26694"/>
    <property type="match status" value="1"/>
</dbReference>
<gene>
    <name evidence="15" type="ORF">APLA_LOCUS5413</name>
</gene>
<reference evidence="15 16" key="1">
    <citation type="submission" date="2020-04" db="EMBL/GenBank/DDBJ databases">
        <authorList>
            <person name="Wallbank WR R."/>
            <person name="Pardo Diaz C."/>
            <person name="Kozak K."/>
            <person name="Martin S."/>
            <person name="Jiggins C."/>
            <person name="Moest M."/>
            <person name="Warren A I."/>
            <person name="Byers J.R.P. K."/>
            <person name="Montejo-Kovacevich G."/>
            <person name="Yen C E."/>
        </authorList>
    </citation>
    <scope>NUCLEOTIDE SEQUENCE [LARGE SCALE GENOMIC DNA]</scope>
</reference>
<evidence type="ECO:0000259" key="14">
    <source>
        <dbReference type="PROSITE" id="PS50878"/>
    </source>
</evidence>
<protein>
    <recommendedName>
        <fullName evidence="1">RNA-directed DNA polymerase</fullName>
        <ecNumber evidence="1">2.7.7.49</ecNumber>
    </recommendedName>
</protein>
<evidence type="ECO:0000259" key="13">
    <source>
        <dbReference type="PROSITE" id="PS50175"/>
    </source>
</evidence>
<keyword evidence="16" id="KW-1185">Reference proteome</keyword>
<sequence>MDRKTGLTFLVDSGANVSVLPRSIAHIKGNKNNVRYKLYAANGTEINTYGTHFLELDLNLRRAFRWLFILADVQQPILGADFLAKHKLLIDLNGRRLIDQLTNLSIRGTISSSTESTVKTIVDNCPYYDLLCKFPELTMPVSYKETPKHGVCHHIETTGPPVHVKSRQLPPDRYVKAKNEFKVMQELGICRPSNSAWASPLHIVPKKDGNIRPCGDYRRLNSITKPDRYPVPRLHDFMYNLSNKKIFTKLDINRAYNCIPVAENDIEKTAVITPFGLFEFMRMPFGLRNAAQTFQRFMHHTVLQGLDFLFNYLDDVIIASDNETEHKQHLLKVFERFNEYGITINFAKCSFGKTKLDFLGYEVTTEGIIPLTDKVKAIIDFPKPNTIEELRRFMGMLNFYRAHIPHSAAHQLHLYKYLSSSKRKDKSKINWTIEAEQNFEQCKEDLKNAALLGYPSIDTPFSLMTDASDNCVGAVLQQKIADKWKPLGYFSKKLTEVQKKYSTYDRELLAIYLAIIHFRYLIEGQNLIIYTDHKPLSFAFTKSGTNRETSRRARQIMFISEFSSDIRHISGQNNIVADTLSRIETITSPTIIDFAELAVAQEVDEQLAKILSESDNNLQWNSRTLA</sequence>
<dbReference type="Proteomes" id="UP000494106">
    <property type="component" value="Unassembled WGS sequence"/>
</dbReference>
<dbReference type="Pfam" id="PF00078">
    <property type="entry name" value="RVT_1"/>
    <property type="match status" value="1"/>
</dbReference>
<dbReference type="GO" id="GO:0006508">
    <property type="term" value="P:proteolysis"/>
    <property type="evidence" value="ECO:0007669"/>
    <property type="project" value="UniProtKB-KW"/>
</dbReference>
<dbReference type="PROSITE" id="PS50878">
    <property type="entry name" value="RT_POL"/>
    <property type="match status" value="1"/>
</dbReference>
<dbReference type="Pfam" id="PF17919">
    <property type="entry name" value="RT_RNaseH_2"/>
    <property type="match status" value="1"/>
</dbReference>
<proteinExistence type="predicted"/>
<dbReference type="FunFam" id="3.30.70.270:FF:000020">
    <property type="entry name" value="Transposon Tf2-6 polyprotein-like Protein"/>
    <property type="match status" value="1"/>
</dbReference>
<keyword evidence="6" id="KW-0255">Endonuclease</keyword>
<dbReference type="FunFam" id="3.10.10.10:FF:000007">
    <property type="entry name" value="Retrovirus-related Pol polyprotein from transposon 17.6-like Protein"/>
    <property type="match status" value="1"/>
</dbReference>
<dbReference type="FunFam" id="2.40.70.10:FF:000130">
    <property type="entry name" value="Retrovirus-related Pol polyprotein from transposon opus-like Protein"/>
    <property type="match status" value="1"/>
</dbReference>
<evidence type="ECO:0000256" key="8">
    <source>
        <dbReference type="ARBA" id="ARBA00022842"/>
    </source>
</evidence>
<keyword evidence="7" id="KW-0378">Hydrolase</keyword>
<keyword evidence="8" id="KW-0460">Magnesium</keyword>
<dbReference type="OrthoDB" id="775972at2759"/>
<dbReference type="PROSITE" id="PS00141">
    <property type="entry name" value="ASP_PROTEASE"/>
    <property type="match status" value="1"/>
</dbReference>
<organism evidence="15 16">
    <name type="scientific">Arctia plantaginis</name>
    <name type="common">Wood tiger moth</name>
    <name type="synonym">Phalaena plantaginis</name>
    <dbReference type="NCBI Taxonomy" id="874455"/>
    <lineage>
        <taxon>Eukaryota</taxon>
        <taxon>Metazoa</taxon>
        <taxon>Ecdysozoa</taxon>
        <taxon>Arthropoda</taxon>
        <taxon>Hexapoda</taxon>
        <taxon>Insecta</taxon>
        <taxon>Pterygota</taxon>
        <taxon>Neoptera</taxon>
        <taxon>Endopterygota</taxon>
        <taxon>Lepidoptera</taxon>
        <taxon>Glossata</taxon>
        <taxon>Ditrysia</taxon>
        <taxon>Noctuoidea</taxon>
        <taxon>Erebidae</taxon>
        <taxon>Arctiinae</taxon>
        <taxon>Arctia</taxon>
    </lineage>
</organism>
<dbReference type="Gene3D" id="3.10.10.10">
    <property type="entry name" value="HIV Type 1 Reverse Transcriptase, subunit A, domain 1"/>
    <property type="match status" value="1"/>
</dbReference>
<dbReference type="GO" id="GO:0015074">
    <property type="term" value="P:DNA integration"/>
    <property type="evidence" value="ECO:0007669"/>
    <property type="project" value="UniProtKB-KW"/>
</dbReference>
<evidence type="ECO:0000256" key="3">
    <source>
        <dbReference type="ARBA" id="ARBA00022679"/>
    </source>
</evidence>
<evidence type="ECO:0000256" key="1">
    <source>
        <dbReference type="ARBA" id="ARBA00012493"/>
    </source>
</evidence>
<keyword evidence="3" id="KW-0808">Transferase</keyword>
<name>A0A8S0ZPM3_ARCPL</name>
<dbReference type="GO" id="GO:0004519">
    <property type="term" value="F:endonuclease activity"/>
    <property type="evidence" value="ECO:0007669"/>
    <property type="project" value="UniProtKB-KW"/>
</dbReference>
<dbReference type="Gene3D" id="3.30.70.270">
    <property type="match status" value="2"/>
</dbReference>
<dbReference type="InterPro" id="IPR000477">
    <property type="entry name" value="RT_dom"/>
</dbReference>
<keyword evidence="5" id="KW-0540">Nuclease</keyword>
<evidence type="ECO:0000313" key="16">
    <source>
        <dbReference type="Proteomes" id="UP000494106"/>
    </source>
</evidence>
<feature type="domain" description="Reverse transcriptase" evidence="14">
    <location>
        <begin position="185"/>
        <end position="363"/>
    </location>
</feature>
<evidence type="ECO:0000256" key="6">
    <source>
        <dbReference type="ARBA" id="ARBA00022759"/>
    </source>
</evidence>
<dbReference type="CDD" id="cd09274">
    <property type="entry name" value="RNase_HI_RT_Ty3"/>
    <property type="match status" value="1"/>
</dbReference>
<accession>A0A8S0ZPM3</accession>
<dbReference type="Gene3D" id="2.40.70.10">
    <property type="entry name" value="Acid Proteases"/>
    <property type="match status" value="1"/>
</dbReference>
<evidence type="ECO:0000256" key="7">
    <source>
        <dbReference type="ARBA" id="ARBA00022801"/>
    </source>
</evidence>
<evidence type="ECO:0000256" key="10">
    <source>
        <dbReference type="ARBA" id="ARBA00022908"/>
    </source>
</evidence>
<dbReference type="GO" id="GO:0004190">
    <property type="term" value="F:aspartic-type endopeptidase activity"/>
    <property type="evidence" value="ECO:0007669"/>
    <property type="project" value="InterPro"/>
</dbReference>
<dbReference type="InterPro" id="IPR043502">
    <property type="entry name" value="DNA/RNA_pol_sf"/>
</dbReference>
<keyword evidence="2" id="KW-0645">Protease</keyword>